<gene>
    <name evidence="4" type="primary">qorA_2</name>
    <name evidence="4" type="ORF">DYBT9275_04083</name>
</gene>
<dbReference type="Pfam" id="PF08240">
    <property type="entry name" value="ADH_N"/>
    <property type="match status" value="1"/>
</dbReference>
<protein>
    <submittedName>
        <fullName evidence="4">Quinone oxidoreductase 1</fullName>
        <ecNumber evidence="4">1.6.5.5</ecNumber>
    </submittedName>
</protein>
<evidence type="ECO:0000256" key="2">
    <source>
        <dbReference type="ARBA" id="ARBA00023002"/>
    </source>
</evidence>
<dbReference type="SUPFAM" id="SSF51735">
    <property type="entry name" value="NAD(P)-binding Rossmann-fold domains"/>
    <property type="match status" value="1"/>
</dbReference>
<feature type="domain" description="Enoyl reductase (ER)" evidence="3">
    <location>
        <begin position="17"/>
        <end position="327"/>
    </location>
</feature>
<dbReference type="InterPro" id="IPR020843">
    <property type="entry name" value="ER"/>
</dbReference>
<proteinExistence type="predicted"/>
<dbReference type="Gene3D" id="3.90.180.10">
    <property type="entry name" value="Medium-chain alcohol dehydrogenases, catalytic domain"/>
    <property type="match status" value="1"/>
</dbReference>
<dbReference type="SMART" id="SM00829">
    <property type="entry name" value="PKS_ER"/>
    <property type="match status" value="1"/>
</dbReference>
<evidence type="ECO:0000313" key="5">
    <source>
        <dbReference type="Proteomes" id="UP000680038"/>
    </source>
</evidence>
<dbReference type="GO" id="GO:0070402">
    <property type="term" value="F:NADPH binding"/>
    <property type="evidence" value="ECO:0007669"/>
    <property type="project" value="TreeGrafter"/>
</dbReference>
<dbReference type="InterPro" id="IPR036291">
    <property type="entry name" value="NAD(P)-bd_dom_sf"/>
</dbReference>
<keyword evidence="5" id="KW-1185">Reference proteome</keyword>
<dbReference type="InterPro" id="IPR014189">
    <property type="entry name" value="Quinone_OxRdtase_PIG3"/>
</dbReference>
<sequence>MVYRSDMMKAVVITAPGVPEVLKLVERPKPEPGTGQVLIRVRAAGVNRPDVYQRKGNYPPPAWAPQDIPGLEVSGIIEICGDTVTQWKKGDSVCALVVGGGYADYVIAEAGHCLPVPAGLNFAEAASLPETVFTVWHNVFQRGKLAAGENLLVHGGTSGIGITAIQLGAAMGAKVYATAGTQEKCKACEELGAVKCINYKTEDFAQQLAPVGMDVILDMVGGDYISKNLHLLRPEGRLVFVNTMQGNNAEIDFGMVMRKRLTITGSTLRNRDNDFKSNLAGEILNQVWPLITNGRFRPVIYREFPLEQAAGAHRFIEEGSHIGKIILVNVS</sequence>
<dbReference type="PANTHER" id="PTHR48106">
    <property type="entry name" value="QUINONE OXIDOREDUCTASE PIG3-RELATED"/>
    <property type="match status" value="1"/>
</dbReference>
<organism evidence="4 5">
    <name type="scientific">Dyadobacter helix</name>
    <dbReference type="NCBI Taxonomy" id="2822344"/>
    <lineage>
        <taxon>Bacteria</taxon>
        <taxon>Pseudomonadati</taxon>
        <taxon>Bacteroidota</taxon>
        <taxon>Cytophagia</taxon>
        <taxon>Cytophagales</taxon>
        <taxon>Spirosomataceae</taxon>
        <taxon>Dyadobacter</taxon>
    </lineage>
</organism>
<keyword evidence="2 4" id="KW-0560">Oxidoreductase</keyword>
<accession>A0A916JEL5</accession>
<dbReference type="SUPFAM" id="SSF50129">
    <property type="entry name" value="GroES-like"/>
    <property type="match status" value="1"/>
</dbReference>
<evidence type="ECO:0000259" key="3">
    <source>
        <dbReference type="SMART" id="SM00829"/>
    </source>
</evidence>
<dbReference type="InterPro" id="IPR011032">
    <property type="entry name" value="GroES-like_sf"/>
</dbReference>
<dbReference type="AlphaFoldDB" id="A0A916JEL5"/>
<dbReference type="EMBL" id="CAJRAF010000002">
    <property type="protein sequence ID" value="CAG5007593.1"/>
    <property type="molecule type" value="Genomic_DNA"/>
</dbReference>
<name>A0A916JEL5_9BACT</name>
<evidence type="ECO:0000313" key="4">
    <source>
        <dbReference type="EMBL" id="CAG5007593.1"/>
    </source>
</evidence>
<evidence type="ECO:0000256" key="1">
    <source>
        <dbReference type="ARBA" id="ARBA00022857"/>
    </source>
</evidence>
<keyword evidence="1" id="KW-0521">NADP</keyword>
<dbReference type="Pfam" id="PF13602">
    <property type="entry name" value="ADH_zinc_N_2"/>
    <property type="match status" value="1"/>
</dbReference>
<dbReference type="EC" id="1.6.5.5" evidence="4"/>
<comment type="caution">
    <text evidence="4">The sequence shown here is derived from an EMBL/GenBank/DDBJ whole genome shotgun (WGS) entry which is preliminary data.</text>
</comment>
<reference evidence="4" key="1">
    <citation type="submission" date="2021-04" db="EMBL/GenBank/DDBJ databases">
        <authorList>
            <person name="Rodrigo-Torres L."/>
            <person name="Arahal R. D."/>
            <person name="Lucena T."/>
        </authorList>
    </citation>
    <scope>NUCLEOTIDE SEQUENCE</scope>
    <source>
        <strain evidence="4">CECT 9275</strain>
    </source>
</reference>
<dbReference type="Gene3D" id="3.40.50.720">
    <property type="entry name" value="NAD(P)-binding Rossmann-like Domain"/>
    <property type="match status" value="1"/>
</dbReference>
<dbReference type="NCBIfam" id="TIGR02824">
    <property type="entry name" value="quinone_pig3"/>
    <property type="match status" value="1"/>
</dbReference>
<dbReference type="Proteomes" id="UP000680038">
    <property type="component" value="Unassembled WGS sequence"/>
</dbReference>
<dbReference type="GO" id="GO:0003960">
    <property type="term" value="F:quinone reductase (NADPH) activity"/>
    <property type="evidence" value="ECO:0007669"/>
    <property type="project" value="UniProtKB-EC"/>
</dbReference>
<dbReference type="PANTHER" id="PTHR48106:SF8">
    <property type="entry name" value="OS02G0805600 PROTEIN"/>
    <property type="match status" value="1"/>
</dbReference>
<dbReference type="InterPro" id="IPR013154">
    <property type="entry name" value="ADH-like_N"/>
</dbReference>
<dbReference type="CDD" id="cd05276">
    <property type="entry name" value="p53_inducible_oxidoreductase"/>
    <property type="match status" value="1"/>
</dbReference>